<dbReference type="PROSITE" id="PS50003">
    <property type="entry name" value="PH_DOMAIN"/>
    <property type="match status" value="2"/>
</dbReference>
<keyword evidence="4" id="KW-1185">Reference proteome</keyword>
<feature type="compositionally biased region" description="Polar residues" evidence="1">
    <location>
        <begin position="318"/>
        <end position="331"/>
    </location>
</feature>
<dbReference type="InterPro" id="IPR011993">
    <property type="entry name" value="PH-like_dom_sf"/>
</dbReference>
<dbReference type="KEGG" id="alim:106522198"/>
<dbReference type="InterPro" id="IPR036034">
    <property type="entry name" value="PDZ_sf"/>
</dbReference>
<feature type="region of interest" description="Disordered" evidence="1">
    <location>
        <begin position="704"/>
        <end position="724"/>
    </location>
</feature>
<dbReference type="SMART" id="SM00228">
    <property type="entry name" value="PDZ"/>
    <property type="match status" value="1"/>
</dbReference>
<dbReference type="Gene3D" id="2.30.29.30">
    <property type="entry name" value="Pleckstrin-homology domain (PH domain)/Phosphotyrosine-binding domain (PTB)"/>
    <property type="match status" value="2"/>
</dbReference>
<feature type="domain" description="PH" evidence="2">
    <location>
        <begin position="995"/>
        <end position="1092"/>
    </location>
</feature>
<dbReference type="PROSITE" id="PS50106">
    <property type="entry name" value="PDZ"/>
    <property type="match status" value="1"/>
</dbReference>
<feature type="domain" description="PH" evidence="2">
    <location>
        <begin position="868"/>
        <end position="970"/>
    </location>
</feature>
<dbReference type="PANTHER" id="PTHR12752">
    <property type="entry name" value="PHOSPHOINOSITOL 3-PHOSPHATE-BINDING PROTEIN"/>
    <property type="match status" value="1"/>
</dbReference>
<dbReference type="RefSeq" id="XP_013870560.1">
    <property type="nucleotide sequence ID" value="XM_014015106.1"/>
</dbReference>
<dbReference type="Proteomes" id="UP000192220">
    <property type="component" value="Unplaced"/>
</dbReference>
<dbReference type="InParanoid" id="A0A2I4BS30"/>
<dbReference type="SUPFAM" id="SSF50729">
    <property type="entry name" value="PH domain-like"/>
    <property type="match status" value="2"/>
</dbReference>
<dbReference type="InterPro" id="IPR001478">
    <property type="entry name" value="PDZ"/>
</dbReference>
<evidence type="ECO:0000256" key="1">
    <source>
        <dbReference type="SAM" id="MobiDB-lite"/>
    </source>
</evidence>
<feature type="region of interest" description="Disordered" evidence="1">
    <location>
        <begin position="471"/>
        <end position="537"/>
    </location>
</feature>
<gene>
    <name evidence="5" type="primary">pdzph1</name>
</gene>
<dbReference type="OrthoDB" id="2157866at2759"/>
<feature type="region of interest" description="Disordered" evidence="1">
    <location>
        <begin position="314"/>
        <end position="349"/>
    </location>
</feature>
<dbReference type="Pfam" id="PF00169">
    <property type="entry name" value="PH"/>
    <property type="match status" value="2"/>
</dbReference>
<proteinExistence type="predicted"/>
<dbReference type="Gene3D" id="2.30.42.10">
    <property type="match status" value="1"/>
</dbReference>
<evidence type="ECO:0000259" key="3">
    <source>
        <dbReference type="PROSITE" id="PS50106"/>
    </source>
</evidence>
<dbReference type="CTD" id="69239"/>
<evidence type="ECO:0000313" key="5">
    <source>
        <dbReference type="RefSeq" id="XP_013870560.1"/>
    </source>
</evidence>
<evidence type="ECO:0000313" key="4">
    <source>
        <dbReference type="Proteomes" id="UP000192220"/>
    </source>
</evidence>
<dbReference type="CDD" id="cd00136">
    <property type="entry name" value="PDZ_canonical"/>
    <property type="match status" value="1"/>
</dbReference>
<evidence type="ECO:0000259" key="2">
    <source>
        <dbReference type="PROSITE" id="PS50003"/>
    </source>
</evidence>
<dbReference type="InterPro" id="IPR001849">
    <property type="entry name" value="PH_domain"/>
</dbReference>
<feature type="domain" description="PDZ" evidence="3">
    <location>
        <begin position="781"/>
        <end position="856"/>
    </location>
</feature>
<dbReference type="STRING" id="52670.A0A2I4BS30"/>
<dbReference type="PANTHER" id="PTHR12752:SF2">
    <property type="entry name" value="PDZ AND PLECKSTRIN HOMOLOGY DOMAINS 1"/>
    <property type="match status" value="1"/>
</dbReference>
<organism evidence="4 5">
    <name type="scientific">Austrofundulus limnaeus</name>
    <name type="common">Annual killifish</name>
    <dbReference type="NCBI Taxonomy" id="52670"/>
    <lineage>
        <taxon>Eukaryota</taxon>
        <taxon>Metazoa</taxon>
        <taxon>Chordata</taxon>
        <taxon>Craniata</taxon>
        <taxon>Vertebrata</taxon>
        <taxon>Euteleostomi</taxon>
        <taxon>Actinopterygii</taxon>
        <taxon>Neopterygii</taxon>
        <taxon>Teleostei</taxon>
        <taxon>Neoteleostei</taxon>
        <taxon>Acanthomorphata</taxon>
        <taxon>Ovalentaria</taxon>
        <taxon>Atherinomorphae</taxon>
        <taxon>Cyprinodontiformes</taxon>
        <taxon>Rivulidae</taxon>
        <taxon>Austrofundulus</taxon>
    </lineage>
</organism>
<reference evidence="5" key="1">
    <citation type="submission" date="2025-08" db="UniProtKB">
        <authorList>
            <consortium name="RefSeq"/>
        </authorList>
    </citation>
    <scope>IDENTIFICATION</scope>
    <source>
        <strain evidence="5">Quisiro</strain>
        <tissue evidence="5">Liver</tissue>
    </source>
</reference>
<sequence>MNIHLSYFAESSSPITIPVPNSISYKEDTVEKGETDSLRRETVLSEFKNKEHTYKSASLKENKYKQEYNINSFPGHRSVYSKTAAVEEKAVKIITSVSINDMENSSPKVIFQQSRELSSENLNNSSTPVTSIFNINCNERHMKLEIQETLQVNACGIESTCTFMTEKKDSAEMVVKHECKQTRMPDYQSSEQPTQAENSCNKNQIITPSFTFGSMSKPTENQTDAKPVCSTNIRGKLNYCQCCSNYPQQKAVDLSHPSGPFKNIPQGERKYKEDQLGHLPLPQHLADRKYNTLEDLPRDLASFRIATCTPADKHQRTIQRTSSTQSGSLFSGQAEEREDMTPSDLLSESDNYEPMFMRSSISANRSSFTNDFIYCQRRKSRIGKSSIAMVENRICSMLKKRRQTFPGMSEGPFDQSFSSFLMCSLPFQTDRSVKQKLFDERFAMFERKETCEQVLNIPKVHEDQPFLKSFSFSSTSNKKPDTCPAREQDQSQSGKKHEDTELKQSTEDLHTDCEDEVNQRGSSIQLVPPPCSDSEEQMVQTDPSTLFEGGKAKGSNTNDCCGENIFQTTLENVCVSTSQDIDVNLLKQNEVAEKTEPEAVEKTASGPTVQLLQLKSPETNNMNVAEEEAARENSSKPANISLHHTDKVINSKELLLKTGKAEKHLAYRFSSEAKEHLKPGVHKDRDSSITDHWDKRRRLFKESREWSSAGGNSTTSDVTEDSVSEDTHSMDLAAQDYEDTCFYMETFHSSAWIYRGDDVSSVDIRRSLITRTRPVSIRERTVKINKRMGEYPWGFRIQFSKPIVVTEVDTNGAAEEAGLMVGDYVLAVNGTDVTSIHHSEAAELARKGPDVLILTVGSDIARGPNTPRPPCRGYLHKRTQSGLIKGWRKRWFVLTHDCCLYYYKHKRDEGKRQPLLSVQLEGAEVGPDVSLGKPFVFKCQPQSGNRVYFLCATSNQEMKRWLEAMEKAIHPITQNHVWIDVTRHNSNLPPLAVKNPDCLGLLHKMDKSKDTSVQHYCILKDGCLYLYSGIRATHAHGGVYLQGYMVREQPHGSKRSIIELKPPSDEFKTFYFCAENFAENKRWISAIKASINKWLPLHQVLQEYMTPPPEETRM</sequence>
<accession>A0A2I4BS30</accession>
<dbReference type="Pfam" id="PF00595">
    <property type="entry name" value="PDZ"/>
    <property type="match status" value="1"/>
</dbReference>
<dbReference type="AlphaFoldDB" id="A0A2I4BS30"/>
<feature type="compositionally biased region" description="Basic and acidic residues" evidence="1">
    <location>
        <begin position="478"/>
        <end position="512"/>
    </location>
</feature>
<dbReference type="SUPFAM" id="SSF50156">
    <property type="entry name" value="PDZ domain-like"/>
    <property type="match status" value="1"/>
</dbReference>
<name>A0A2I4BS30_AUSLI</name>
<dbReference type="SMART" id="SM00233">
    <property type="entry name" value="PH"/>
    <property type="match status" value="2"/>
</dbReference>
<protein>
    <submittedName>
        <fullName evidence="5">Uncharacterized protein pdzph1 isoform X1</fullName>
    </submittedName>
</protein>